<dbReference type="InterPro" id="IPR036514">
    <property type="entry name" value="SGNH_hydro_sf"/>
</dbReference>
<protein>
    <submittedName>
        <fullName evidence="1">Uncharacterized protein</fullName>
    </submittedName>
</protein>
<accession>A0A8T9Q3D9</accession>
<gene>
    <name evidence="1" type="ORF">MUN79_20170</name>
</gene>
<evidence type="ECO:0000313" key="1">
    <source>
        <dbReference type="EMBL" id="UOQ70971.1"/>
    </source>
</evidence>
<dbReference type="GO" id="GO:0016788">
    <property type="term" value="F:hydrolase activity, acting on ester bonds"/>
    <property type="evidence" value="ECO:0007669"/>
    <property type="project" value="UniProtKB-ARBA"/>
</dbReference>
<organism evidence="1 2">
    <name type="scientific">Hymenobacter cellulosilyticus</name>
    <dbReference type="NCBI Taxonomy" id="2932248"/>
    <lineage>
        <taxon>Bacteria</taxon>
        <taxon>Pseudomonadati</taxon>
        <taxon>Bacteroidota</taxon>
        <taxon>Cytophagia</taxon>
        <taxon>Cytophagales</taxon>
        <taxon>Hymenobacteraceae</taxon>
        <taxon>Hymenobacter</taxon>
    </lineage>
</organism>
<dbReference type="RefSeq" id="WP_244674384.1">
    <property type="nucleotide sequence ID" value="NZ_CP095046.1"/>
</dbReference>
<dbReference type="EMBL" id="CP095046">
    <property type="protein sequence ID" value="UOQ70971.1"/>
    <property type="molecule type" value="Genomic_DNA"/>
</dbReference>
<dbReference type="AlphaFoldDB" id="A0A8T9Q3D9"/>
<sequence length="169" mass="18319">MRNNIAEQYWMLFLYAGVNDISRARFDPNTPRDSQDIINDFISYGQLVNGDNGRFIVATVAPAYASPADASYQVSLSNEQNRVVVNNFLLSDAGKAAIGAVDVIPLSKNRLIGTYEGVQNQALYPDDLHGNAAEQTLLAFIFSEAIILASNQPVGPLATPLVSTVIADR</sequence>
<name>A0A8T9Q3D9_9BACT</name>
<evidence type="ECO:0000313" key="2">
    <source>
        <dbReference type="Proteomes" id="UP000831796"/>
    </source>
</evidence>
<dbReference type="Proteomes" id="UP000831796">
    <property type="component" value="Chromosome"/>
</dbReference>
<dbReference type="Gene3D" id="3.40.50.1110">
    <property type="entry name" value="SGNH hydrolase"/>
    <property type="match status" value="1"/>
</dbReference>
<keyword evidence="2" id="KW-1185">Reference proteome</keyword>
<dbReference type="KEGG" id="hcu:MUN79_20170"/>
<proteinExistence type="predicted"/>
<dbReference type="SUPFAM" id="SSF52266">
    <property type="entry name" value="SGNH hydrolase"/>
    <property type="match status" value="1"/>
</dbReference>
<reference evidence="1" key="1">
    <citation type="submission" date="2022-04" db="EMBL/GenBank/DDBJ databases">
        <title>Hymenobacter sp. isolated from the air.</title>
        <authorList>
            <person name="Won M."/>
            <person name="Lee C.-M."/>
            <person name="Woen H.-Y."/>
            <person name="Kwon S.-W."/>
        </authorList>
    </citation>
    <scope>NUCLEOTIDE SEQUENCE</scope>
    <source>
        <strain evidence="1">5116S-3</strain>
    </source>
</reference>